<protein>
    <submittedName>
        <fullName evidence="1">Uncharacterized protein</fullName>
    </submittedName>
</protein>
<geneLocation type="plasmid" evidence="1 2">
    <name>pBN2</name>
</geneLocation>
<name>A0A248VXG0_9BURK</name>
<dbReference type="OrthoDB" id="9035758at2"/>
<evidence type="ECO:0000313" key="2">
    <source>
        <dbReference type="Proteomes" id="UP000215158"/>
    </source>
</evidence>
<proteinExistence type="predicted"/>
<reference evidence="1 2" key="1">
    <citation type="submission" date="2017-08" db="EMBL/GenBank/DDBJ databases">
        <title>Identification and genetic characteristics of simultaneous BTEX- and naphthalene-degrading Paraburkholderia sp. BN5 isolated from petroleum-contaminated soil.</title>
        <authorList>
            <person name="Lee Y."/>
            <person name="Jeon C.O."/>
        </authorList>
    </citation>
    <scope>NUCLEOTIDE SEQUENCE [LARGE SCALE GENOMIC DNA]</scope>
    <source>
        <strain evidence="1 2">BN5</strain>
        <plasmid evidence="1 2">pBN2</plasmid>
    </source>
</reference>
<dbReference type="RefSeq" id="WP_095423471.1">
    <property type="nucleotide sequence ID" value="NZ_CP022992.1"/>
</dbReference>
<accession>A0A248VXG0</accession>
<dbReference type="AlphaFoldDB" id="A0A248VXG0"/>
<keyword evidence="1" id="KW-0614">Plasmid</keyword>
<sequence length="191" mass="20897">MHETKIPQSVQFYVKHALSVLREQEAALHGVQLARGNGHILALELQDREGKIKRAMERLDEFRGHAAKNGVDADAFLKECGGVPEFERFGYPKPVQMRGIAQGAYDVTACGIKLVGRPINVGEPDLLIGRENEVLSVRGPSGNVVYSVSPSVPWTRDTIVRSLNHEDVVHAVDGDVAEAYLGDCWIGGTEI</sequence>
<gene>
    <name evidence="1" type="ORF">CJU94_36245</name>
</gene>
<dbReference type="Proteomes" id="UP000215158">
    <property type="component" value="Plasmid pBN2"/>
</dbReference>
<dbReference type="EMBL" id="CP022992">
    <property type="protein sequence ID" value="ASW03657.1"/>
    <property type="molecule type" value="Genomic_DNA"/>
</dbReference>
<dbReference type="KEGG" id="parb:CJU94_36245"/>
<organism evidence="1 2">
    <name type="scientific">Paraburkholderia aromaticivorans</name>
    <dbReference type="NCBI Taxonomy" id="2026199"/>
    <lineage>
        <taxon>Bacteria</taxon>
        <taxon>Pseudomonadati</taxon>
        <taxon>Pseudomonadota</taxon>
        <taxon>Betaproteobacteria</taxon>
        <taxon>Burkholderiales</taxon>
        <taxon>Burkholderiaceae</taxon>
        <taxon>Paraburkholderia</taxon>
    </lineage>
</organism>
<evidence type="ECO:0000313" key="1">
    <source>
        <dbReference type="EMBL" id="ASW03657.1"/>
    </source>
</evidence>
<keyword evidence="2" id="KW-1185">Reference proteome</keyword>